<evidence type="ECO:0000313" key="16">
    <source>
        <dbReference type="Proteomes" id="UP000694871"/>
    </source>
</evidence>
<dbReference type="Pfam" id="PF15237">
    <property type="entry name" value="PTRF_SDPR"/>
    <property type="match status" value="1"/>
</dbReference>
<feature type="coiled-coil region" evidence="14">
    <location>
        <begin position="45"/>
        <end position="72"/>
    </location>
</feature>
<evidence type="ECO:0000256" key="3">
    <source>
        <dbReference type="ARBA" id="ARBA00008836"/>
    </source>
</evidence>
<evidence type="ECO:0000256" key="14">
    <source>
        <dbReference type="SAM" id="Coils"/>
    </source>
</evidence>
<evidence type="ECO:0000313" key="17">
    <source>
        <dbReference type="RefSeq" id="XP_015275441.1"/>
    </source>
</evidence>
<evidence type="ECO:0000256" key="11">
    <source>
        <dbReference type="ARBA" id="ARBA00023159"/>
    </source>
</evidence>
<feature type="compositionally biased region" description="Basic and acidic residues" evidence="15">
    <location>
        <begin position="257"/>
        <end position="281"/>
    </location>
</feature>
<keyword evidence="7" id="KW-0221">Differentiation</keyword>
<evidence type="ECO:0000256" key="10">
    <source>
        <dbReference type="ARBA" id="ARBA00023136"/>
    </source>
</evidence>
<protein>
    <recommendedName>
        <fullName evidence="13">Muscle-restricted coiled-coil protein</fullName>
    </recommendedName>
</protein>
<feature type="region of interest" description="Disordered" evidence="15">
    <location>
        <begin position="251"/>
        <end position="297"/>
    </location>
</feature>
<comment type="similarity">
    <text evidence="3">Belongs to the CAVIN family.</text>
</comment>
<reference evidence="17" key="1">
    <citation type="submission" date="2025-08" db="UniProtKB">
        <authorList>
            <consortium name="RefSeq"/>
        </authorList>
    </citation>
    <scope>IDENTIFICATION</scope>
</reference>
<sequence length="352" mass="40396">MDHREATVEMDKIHQNRLSNITDDEEEQDAAFTIVRVLDKVATIVDSVQASQRRIEERHREMEEAIKTIQIDLLKLAQAHGGTVYTINKLLQKTRKVSARVKEVRARVEKQGSDVQKVEAKQEEMLRKNKFRVVIYQEDVPCPSSLSVIKDRTQGETLQDAFCLADDLSSDEEYYIEESKASRFKKSGMRRINNIKKAFSRENIQKTRQNFGKKVDRLRTRIVTPERRERVRQSGERLRQSGIRFKKTISKAAPTKETFKKNKKTKEPTTTEDQGRVRDASTDTAVDSAEAEPVTEEISYTEVITKVKKDRGGNSKGPLQAEKRAITPEKIVLRPEIKEDEDALLLDLKPSA</sequence>
<name>A0ABM1KP04_GEKJA</name>
<gene>
    <name evidence="17" type="primary">MURC</name>
</gene>
<evidence type="ECO:0000256" key="5">
    <source>
        <dbReference type="ARBA" id="ARBA00022490"/>
    </source>
</evidence>
<dbReference type="RefSeq" id="XP_015275441.1">
    <property type="nucleotide sequence ID" value="XM_015419955.1"/>
</dbReference>
<evidence type="ECO:0000256" key="4">
    <source>
        <dbReference type="ARBA" id="ARBA00022473"/>
    </source>
</evidence>
<keyword evidence="8" id="KW-0805">Transcription regulation</keyword>
<keyword evidence="16" id="KW-1185">Reference proteome</keyword>
<accession>A0ABM1KP04</accession>
<evidence type="ECO:0000256" key="8">
    <source>
        <dbReference type="ARBA" id="ARBA00023015"/>
    </source>
</evidence>
<keyword evidence="12" id="KW-0804">Transcription</keyword>
<dbReference type="Proteomes" id="UP000694871">
    <property type="component" value="Unplaced"/>
</dbReference>
<evidence type="ECO:0000256" key="7">
    <source>
        <dbReference type="ARBA" id="ARBA00022782"/>
    </source>
</evidence>
<dbReference type="InterPro" id="IPR026752">
    <property type="entry name" value="Cavin_fam"/>
</dbReference>
<evidence type="ECO:0000256" key="1">
    <source>
        <dbReference type="ARBA" id="ARBA00004204"/>
    </source>
</evidence>
<evidence type="ECO:0000256" key="15">
    <source>
        <dbReference type="SAM" id="MobiDB-lite"/>
    </source>
</evidence>
<evidence type="ECO:0000256" key="13">
    <source>
        <dbReference type="ARBA" id="ARBA00030534"/>
    </source>
</evidence>
<organism evidence="16 17">
    <name type="scientific">Gekko japonicus</name>
    <name type="common">Schlegel's Japanese gecko</name>
    <dbReference type="NCBI Taxonomy" id="146911"/>
    <lineage>
        <taxon>Eukaryota</taxon>
        <taxon>Metazoa</taxon>
        <taxon>Chordata</taxon>
        <taxon>Craniata</taxon>
        <taxon>Vertebrata</taxon>
        <taxon>Euteleostomi</taxon>
        <taxon>Lepidosauria</taxon>
        <taxon>Squamata</taxon>
        <taxon>Bifurcata</taxon>
        <taxon>Gekkota</taxon>
        <taxon>Gekkonidae</taxon>
        <taxon>Gekkoninae</taxon>
        <taxon>Gekko</taxon>
    </lineage>
</organism>
<evidence type="ECO:0000256" key="2">
    <source>
        <dbReference type="ARBA" id="ARBA00004345"/>
    </source>
</evidence>
<dbReference type="PANTHER" id="PTHR15240:SF4">
    <property type="entry name" value="CAVEOLAE-ASSOCIATED PROTEIN 4"/>
    <property type="match status" value="1"/>
</dbReference>
<evidence type="ECO:0000256" key="12">
    <source>
        <dbReference type="ARBA" id="ARBA00023163"/>
    </source>
</evidence>
<proteinExistence type="inferred from homology"/>
<keyword evidence="5" id="KW-0963">Cytoplasm</keyword>
<evidence type="ECO:0000256" key="6">
    <source>
        <dbReference type="ARBA" id="ARBA00022541"/>
    </source>
</evidence>
<keyword evidence="4" id="KW-0217">Developmental protein</keyword>
<dbReference type="GeneID" id="107117789"/>
<keyword evidence="9 14" id="KW-0175">Coiled coil</keyword>
<keyword evidence="11" id="KW-0010">Activator</keyword>
<keyword evidence="10" id="KW-0472">Membrane</keyword>
<evidence type="ECO:0000256" key="9">
    <source>
        <dbReference type="ARBA" id="ARBA00023054"/>
    </source>
</evidence>
<comment type="subcellular location">
    <subcellularLocation>
        <location evidence="1">Cytoplasm</location>
        <location evidence="1">Myofibril</location>
        <location evidence="1">Sarcomere</location>
    </subcellularLocation>
    <subcellularLocation>
        <location evidence="2">Membrane</location>
        <location evidence="2">Caveola</location>
    </subcellularLocation>
</comment>
<dbReference type="PANTHER" id="PTHR15240">
    <property type="entry name" value="CAVIN"/>
    <property type="match status" value="1"/>
</dbReference>
<keyword evidence="6" id="KW-0517">Myogenesis</keyword>